<dbReference type="Pfam" id="PF04239">
    <property type="entry name" value="DUF421"/>
    <property type="match status" value="1"/>
</dbReference>
<dbReference type="OrthoDB" id="9793799at2"/>
<evidence type="ECO:0000256" key="4">
    <source>
        <dbReference type="ARBA" id="ARBA00022692"/>
    </source>
</evidence>
<dbReference type="STRING" id="46679.SAMN05216202_2217"/>
<keyword evidence="5 8" id="KW-1133">Transmembrane helix</keyword>
<evidence type="ECO:0000256" key="7">
    <source>
        <dbReference type="SAM" id="MobiDB-lite"/>
    </source>
</evidence>
<dbReference type="GO" id="GO:0005886">
    <property type="term" value="C:plasma membrane"/>
    <property type="evidence" value="ECO:0007669"/>
    <property type="project" value="UniProtKB-SubCell"/>
</dbReference>
<comment type="similarity">
    <text evidence="2">Belongs to the UPF0702 family.</text>
</comment>
<reference evidence="11" key="1">
    <citation type="submission" date="2016-10" db="EMBL/GenBank/DDBJ databases">
        <authorList>
            <person name="Varghese N."/>
            <person name="Submissions S."/>
        </authorList>
    </citation>
    <scope>NUCLEOTIDE SEQUENCE [LARGE SCALE GENOMIC DNA]</scope>
    <source>
        <strain evidence="11">LMG 2223</strain>
    </source>
</reference>
<dbReference type="Proteomes" id="UP000198600">
    <property type="component" value="Chromosome I"/>
</dbReference>
<protein>
    <recommendedName>
        <fullName evidence="9">YetF C-terminal domain-containing protein</fullName>
    </recommendedName>
</protein>
<dbReference type="PANTHER" id="PTHR34582">
    <property type="entry name" value="UPF0702 TRANSMEMBRANE PROTEIN YCAP"/>
    <property type="match status" value="1"/>
</dbReference>
<evidence type="ECO:0000256" key="8">
    <source>
        <dbReference type="SAM" id="Phobius"/>
    </source>
</evidence>
<evidence type="ECO:0000313" key="10">
    <source>
        <dbReference type="EMBL" id="SDU95653.1"/>
    </source>
</evidence>
<keyword evidence="4 8" id="KW-0812">Transmembrane</keyword>
<organism evidence="10 11">
    <name type="scientific">Pseudomonas mucidolens</name>
    <dbReference type="NCBI Taxonomy" id="46679"/>
    <lineage>
        <taxon>Bacteria</taxon>
        <taxon>Pseudomonadati</taxon>
        <taxon>Pseudomonadota</taxon>
        <taxon>Gammaproteobacteria</taxon>
        <taxon>Pseudomonadales</taxon>
        <taxon>Pseudomonadaceae</taxon>
        <taxon>Pseudomonas</taxon>
    </lineage>
</organism>
<proteinExistence type="inferred from homology"/>
<evidence type="ECO:0000256" key="1">
    <source>
        <dbReference type="ARBA" id="ARBA00004651"/>
    </source>
</evidence>
<comment type="subcellular location">
    <subcellularLocation>
        <location evidence="1">Cell membrane</location>
        <topology evidence="1">Multi-pass membrane protein</topology>
    </subcellularLocation>
</comment>
<feature type="transmembrane region" description="Helical" evidence="8">
    <location>
        <begin position="55"/>
        <end position="75"/>
    </location>
</feature>
<name>A0A1H2MR17_9PSED</name>
<gene>
    <name evidence="10" type="ORF">SAMN05216202_2217</name>
</gene>
<feature type="compositionally biased region" description="Basic and acidic residues" evidence="7">
    <location>
        <begin position="152"/>
        <end position="180"/>
    </location>
</feature>
<sequence length="204" mass="22558">MDSVLRAAAIYLVLMILFKIGGRRSMAELTTFDLVLLMVIGEATQQALLGDDFSLINATLVIVTLIAIDIGCSLVKQRSKWFSRLLDGGPTVLVEHGQVLYKRLKQARVDEDDILEAARSGQGIIEIKQIKFGILERNGKISIIPYESADDSIRDTREKLPEKSVGEGLTDDQRVSREGEGEQAPNDKGARVRPGPEDENRLKP</sequence>
<dbReference type="PANTHER" id="PTHR34582:SF6">
    <property type="entry name" value="UPF0702 TRANSMEMBRANE PROTEIN YCAP"/>
    <property type="match status" value="1"/>
</dbReference>
<evidence type="ECO:0000256" key="5">
    <source>
        <dbReference type="ARBA" id="ARBA00022989"/>
    </source>
</evidence>
<dbReference type="AlphaFoldDB" id="A0A1H2MR17"/>
<keyword evidence="3" id="KW-1003">Cell membrane</keyword>
<evidence type="ECO:0000256" key="6">
    <source>
        <dbReference type="ARBA" id="ARBA00023136"/>
    </source>
</evidence>
<evidence type="ECO:0000256" key="3">
    <source>
        <dbReference type="ARBA" id="ARBA00022475"/>
    </source>
</evidence>
<keyword evidence="6 8" id="KW-0472">Membrane</keyword>
<feature type="transmembrane region" description="Helical" evidence="8">
    <location>
        <begin position="6"/>
        <end position="22"/>
    </location>
</feature>
<feature type="domain" description="YetF C-terminal" evidence="9">
    <location>
        <begin position="78"/>
        <end position="152"/>
    </location>
</feature>
<feature type="region of interest" description="Disordered" evidence="7">
    <location>
        <begin position="152"/>
        <end position="204"/>
    </location>
</feature>
<dbReference type="RefSeq" id="WP_084376581.1">
    <property type="nucleotide sequence ID" value="NZ_LS483433.1"/>
</dbReference>
<accession>A0A1H2MR17</accession>
<dbReference type="InterPro" id="IPR007353">
    <property type="entry name" value="DUF421"/>
</dbReference>
<dbReference type="Gene3D" id="3.30.240.20">
    <property type="entry name" value="bsu07140 like domains"/>
    <property type="match status" value="1"/>
</dbReference>
<evidence type="ECO:0000256" key="2">
    <source>
        <dbReference type="ARBA" id="ARBA00006448"/>
    </source>
</evidence>
<dbReference type="EMBL" id="LT629802">
    <property type="protein sequence ID" value="SDU95653.1"/>
    <property type="molecule type" value="Genomic_DNA"/>
</dbReference>
<dbReference type="InterPro" id="IPR023090">
    <property type="entry name" value="UPF0702_alpha/beta_dom_sf"/>
</dbReference>
<feature type="compositionally biased region" description="Basic and acidic residues" evidence="7">
    <location>
        <begin position="188"/>
        <end position="204"/>
    </location>
</feature>
<keyword evidence="11" id="KW-1185">Reference proteome</keyword>
<evidence type="ECO:0000313" key="11">
    <source>
        <dbReference type="Proteomes" id="UP000198600"/>
    </source>
</evidence>
<evidence type="ECO:0000259" key="9">
    <source>
        <dbReference type="Pfam" id="PF04239"/>
    </source>
</evidence>